<dbReference type="EC" id="4.2.1.108" evidence="3"/>
<dbReference type="InterPro" id="IPR014710">
    <property type="entry name" value="RmlC-like_jellyroll"/>
</dbReference>
<comment type="pathway">
    <text evidence="1">Amine and polyamine biosynthesis; ectoine biosynthesis; L-ectoine from L-aspartate 4-semialdehyde: step 3/3.</text>
</comment>
<proteinExistence type="inferred from homology"/>
<dbReference type="SUPFAM" id="SSF51182">
    <property type="entry name" value="RmlC-like cupins"/>
    <property type="match status" value="1"/>
</dbReference>
<evidence type="ECO:0000256" key="4">
    <source>
        <dbReference type="ARBA" id="ARBA00019707"/>
    </source>
</evidence>
<dbReference type="AlphaFoldDB" id="A0A9W6HE86"/>
<evidence type="ECO:0000313" key="8">
    <source>
        <dbReference type="EMBL" id="GLJ78712.1"/>
    </source>
</evidence>
<dbReference type="Proteomes" id="UP001142317">
    <property type="component" value="Unassembled WGS sequence"/>
</dbReference>
<evidence type="ECO:0000256" key="7">
    <source>
        <dbReference type="ARBA" id="ARBA00048714"/>
    </source>
</evidence>
<keyword evidence="9" id="KW-1185">Reference proteome</keyword>
<organism evidence="8 9">
    <name type="scientific">Microbacterium imperiale</name>
    <dbReference type="NCBI Taxonomy" id="33884"/>
    <lineage>
        <taxon>Bacteria</taxon>
        <taxon>Bacillati</taxon>
        <taxon>Actinomycetota</taxon>
        <taxon>Actinomycetes</taxon>
        <taxon>Micrococcales</taxon>
        <taxon>Microbacteriaceae</taxon>
        <taxon>Microbacterium</taxon>
    </lineage>
</organism>
<comment type="catalytic activity">
    <reaction evidence="7">
        <text>(2S)-4-acetamido-2-aminobutanoate = L-ectoine + H2O</text>
        <dbReference type="Rhea" id="RHEA:17281"/>
        <dbReference type="ChEBI" id="CHEBI:15377"/>
        <dbReference type="ChEBI" id="CHEBI:58515"/>
        <dbReference type="ChEBI" id="CHEBI:58929"/>
        <dbReference type="EC" id="4.2.1.108"/>
    </reaction>
</comment>
<dbReference type="Pfam" id="PF06339">
    <property type="entry name" value="Ectoine_synth"/>
    <property type="match status" value="1"/>
</dbReference>
<protein>
    <recommendedName>
        <fullName evidence="4">L-ectoine synthase</fullName>
        <ecNumber evidence="3">4.2.1.108</ecNumber>
    </recommendedName>
    <alternativeName>
        <fullName evidence="6">N-acetyldiaminobutyrate dehydratase</fullName>
    </alternativeName>
</protein>
<evidence type="ECO:0000256" key="3">
    <source>
        <dbReference type="ARBA" id="ARBA00013192"/>
    </source>
</evidence>
<reference evidence="8" key="1">
    <citation type="journal article" date="2014" name="Int. J. Syst. Evol. Microbiol.">
        <title>Complete genome sequence of Corynebacterium casei LMG S-19264T (=DSM 44701T), isolated from a smear-ripened cheese.</title>
        <authorList>
            <consortium name="US DOE Joint Genome Institute (JGI-PGF)"/>
            <person name="Walter F."/>
            <person name="Albersmeier A."/>
            <person name="Kalinowski J."/>
            <person name="Ruckert C."/>
        </authorList>
    </citation>
    <scope>NUCLEOTIDE SEQUENCE</scope>
    <source>
        <strain evidence="8">VKM Ac-1447</strain>
    </source>
</reference>
<dbReference type="InterPro" id="IPR010462">
    <property type="entry name" value="Ectoine_synth"/>
</dbReference>
<dbReference type="NCBIfam" id="NF009806">
    <property type="entry name" value="PRK13290.1"/>
    <property type="match status" value="1"/>
</dbReference>
<reference evidence="8" key="2">
    <citation type="submission" date="2023-01" db="EMBL/GenBank/DDBJ databases">
        <authorList>
            <person name="Sun Q."/>
            <person name="Evtushenko L."/>
        </authorList>
    </citation>
    <scope>NUCLEOTIDE SEQUENCE</scope>
    <source>
        <strain evidence="8">VKM Ac-1447</strain>
    </source>
</reference>
<gene>
    <name evidence="8" type="primary">ectC</name>
    <name evidence="8" type="ORF">GCM10017586_03940</name>
</gene>
<evidence type="ECO:0000256" key="5">
    <source>
        <dbReference type="ARBA" id="ARBA00023239"/>
    </source>
</evidence>
<name>A0A9W6HE86_9MICO</name>
<accession>A0A9W6HE86</accession>
<keyword evidence="5" id="KW-0456">Lyase</keyword>
<comment type="caution">
    <text evidence="8">The sequence shown here is derived from an EMBL/GenBank/DDBJ whole genome shotgun (WGS) entry which is preliminary data.</text>
</comment>
<dbReference type="PANTHER" id="PTHR39289">
    <property type="match status" value="1"/>
</dbReference>
<dbReference type="InterPro" id="IPR011051">
    <property type="entry name" value="RmlC_Cupin_sf"/>
</dbReference>
<dbReference type="CDD" id="cd06978">
    <property type="entry name" value="cupin_EctC"/>
    <property type="match status" value="1"/>
</dbReference>
<dbReference type="PANTHER" id="PTHR39289:SF1">
    <property type="entry name" value="L-ECTOINE SYNTHASE"/>
    <property type="match status" value="1"/>
</dbReference>
<sequence>MFTRSRSDVEAVNWGNGTSERLLTLSDSLGFTVAHTIVRAGTRSALQYRNHLEACYCIAGRGVVESEDGTRRFEIIPGTLYALDEHDRHFLIASDEADLELVSIFNPPLSGHERHVLDAAGFSSY</sequence>
<dbReference type="GO" id="GO:0033990">
    <property type="term" value="F:ectoine synthase activity"/>
    <property type="evidence" value="ECO:0007669"/>
    <property type="project" value="UniProtKB-EC"/>
</dbReference>
<evidence type="ECO:0000313" key="9">
    <source>
        <dbReference type="Proteomes" id="UP001142317"/>
    </source>
</evidence>
<dbReference type="RefSeq" id="WP_210005349.1">
    <property type="nucleotide sequence ID" value="NZ_BSEO01000001.1"/>
</dbReference>
<evidence type="ECO:0000256" key="2">
    <source>
        <dbReference type="ARBA" id="ARBA00009637"/>
    </source>
</evidence>
<dbReference type="EMBL" id="BSEO01000001">
    <property type="protein sequence ID" value="GLJ78712.1"/>
    <property type="molecule type" value="Genomic_DNA"/>
</dbReference>
<comment type="similarity">
    <text evidence="2">Belongs to the ectoine synthase family.</text>
</comment>
<dbReference type="Gene3D" id="2.60.120.10">
    <property type="entry name" value="Jelly Rolls"/>
    <property type="match status" value="1"/>
</dbReference>
<evidence type="ECO:0000256" key="1">
    <source>
        <dbReference type="ARBA" id="ARBA00005181"/>
    </source>
</evidence>
<evidence type="ECO:0000256" key="6">
    <source>
        <dbReference type="ARBA" id="ARBA00033271"/>
    </source>
</evidence>
<dbReference type="GO" id="GO:0019491">
    <property type="term" value="P:ectoine biosynthetic process"/>
    <property type="evidence" value="ECO:0007669"/>
    <property type="project" value="InterPro"/>
</dbReference>